<organism evidence="6 7">
    <name type="scientific">Hepatospora eriocheir</name>
    <dbReference type="NCBI Taxonomy" id="1081669"/>
    <lineage>
        <taxon>Eukaryota</taxon>
        <taxon>Fungi</taxon>
        <taxon>Fungi incertae sedis</taxon>
        <taxon>Microsporidia</taxon>
        <taxon>Hepatosporidae</taxon>
        <taxon>Hepatospora</taxon>
    </lineage>
</organism>
<dbReference type="InterPro" id="IPR045076">
    <property type="entry name" value="MutS"/>
</dbReference>
<dbReference type="PANTHER" id="PTHR11361:SF34">
    <property type="entry name" value="DNA MISMATCH REPAIR PROTEIN MSH1, MITOCHONDRIAL"/>
    <property type="match status" value="1"/>
</dbReference>
<dbReference type="VEuPathDB" id="MicrosporidiaDB:A0H76_2994"/>
<keyword evidence="4" id="KW-0732">Signal</keyword>
<dbReference type="Gene3D" id="3.40.50.300">
    <property type="entry name" value="P-loop containing nucleotide triphosphate hydrolases"/>
    <property type="match status" value="1"/>
</dbReference>
<comment type="caution">
    <text evidence="6">The sequence shown here is derived from an EMBL/GenBank/DDBJ whole genome shotgun (WGS) entry which is preliminary data.</text>
</comment>
<name>A0A1X0QC20_9MICR</name>
<dbReference type="EMBL" id="LTAI01001036">
    <property type="protein sequence ID" value="ORD97331.1"/>
    <property type="molecule type" value="Genomic_DNA"/>
</dbReference>
<keyword evidence="2" id="KW-0067">ATP-binding</keyword>
<feature type="domain" description="DNA mismatch repair proteins mutS family" evidence="5">
    <location>
        <begin position="1"/>
        <end position="55"/>
    </location>
</feature>
<evidence type="ECO:0000313" key="6">
    <source>
        <dbReference type="EMBL" id="ORD97331.1"/>
    </source>
</evidence>
<dbReference type="SUPFAM" id="SSF52540">
    <property type="entry name" value="P-loop containing nucleoside triphosphate hydrolases"/>
    <property type="match status" value="1"/>
</dbReference>
<dbReference type="GO" id="GO:0140664">
    <property type="term" value="F:ATP-dependent DNA damage sensor activity"/>
    <property type="evidence" value="ECO:0007669"/>
    <property type="project" value="InterPro"/>
</dbReference>
<protein>
    <recommendedName>
        <fullName evidence="5">DNA mismatch repair proteins mutS family domain-containing protein</fullName>
    </recommendedName>
</protein>
<dbReference type="GO" id="GO:0030983">
    <property type="term" value="F:mismatched DNA binding"/>
    <property type="evidence" value="ECO:0007669"/>
    <property type="project" value="InterPro"/>
</dbReference>
<dbReference type="GO" id="GO:0043504">
    <property type="term" value="P:mitochondrial DNA repair"/>
    <property type="evidence" value="ECO:0007669"/>
    <property type="project" value="TreeGrafter"/>
</dbReference>
<accession>A0A1X0QC20</accession>
<feature type="signal peptide" evidence="4">
    <location>
        <begin position="1"/>
        <end position="26"/>
    </location>
</feature>
<gene>
    <name evidence="6" type="ORF">A0H76_2994</name>
</gene>
<dbReference type="VEuPathDB" id="MicrosporidiaDB:HERIO_1811"/>
<feature type="chain" id="PRO_5012100308" description="DNA mismatch repair proteins mutS family domain-containing protein" evidence="4">
    <location>
        <begin position="27"/>
        <end position="56"/>
    </location>
</feature>
<dbReference type="GO" id="GO:0005524">
    <property type="term" value="F:ATP binding"/>
    <property type="evidence" value="ECO:0007669"/>
    <property type="project" value="UniProtKB-KW"/>
</dbReference>
<dbReference type="InterPro" id="IPR000432">
    <property type="entry name" value="DNA_mismatch_repair_MutS_C"/>
</dbReference>
<sequence length="56" mass="6116">MGGKSTFLRAICLNIILAQMGLNVSCTEMKLPIFDKIFTRIGASDSLAKGESTFYI</sequence>
<proteinExistence type="predicted"/>
<keyword evidence="3" id="KW-0238">DNA-binding</keyword>
<dbReference type="Proteomes" id="UP000192501">
    <property type="component" value="Unassembled WGS sequence"/>
</dbReference>
<evidence type="ECO:0000256" key="2">
    <source>
        <dbReference type="ARBA" id="ARBA00022840"/>
    </source>
</evidence>
<keyword evidence="1" id="KW-0547">Nucleotide-binding</keyword>
<evidence type="ECO:0000256" key="4">
    <source>
        <dbReference type="SAM" id="SignalP"/>
    </source>
</evidence>
<feature type="non-terminal residue" evidence="6">
    <location>
        <position position="56"/>
    </location>
</feature>
<evidence type="ECO:0000313" key="7">
    <source>
        <dbReference type="Proteomes" id="UP000192501"/>
    </source>
</evidence>
<dbReference type="AlphaFoldDB" id="A0A1X0QC20"/>
<dbReference type="PANTHER" id="PTHR11361">
    <property type="entry name" value="DNA MISMATCH REPAIR PROTEIN MUTS FAMILY MEMBER"/>
    <property type="match status" value="1"/>
</dbReference>
<dbReference type="InterPro" id="IPR027417">
    <property type="entry name" value="P-loop_NTPase"/>
</dbReference>
<evidence type="ECO:0000259" key="5">
    <source>
        <dbReference type="Pfam" id="PF00488"/>
    </source>
</evidence>
<reference evidence="6 7" key="1">
    <citation type="journal article" date="2017" name="Environ. Microbiol.">
        <title>Decay of the glycolytic pathway and adaptation to intranuclear parasitism within Enterocytozoonidae microsporidia.</title>
        <authorList>
            <person name="Wiredu Boakye D."/>
            <person name="Jaroenlak P."/>
            <person name="Prachumwat A."/>
            <person name="Williams T.A."/>
            <person name="Bateman K.S."/>
            <person name="Itsathitphaisarn O."/>
            <person name="Sritunyalucksana K."/>
            <person name="Paszkiewicz K.H."/>
            <person name="Moore K.A."/>
            <person name="Stentiford G.D."/>
            <person name="Williams B.A."/>
        </authorList>
    </citation>
    <scope>NUCLEOTIDE SEQUENCE [LARGE SCALE GENOMIC DNA]</scope>
    <source>
        <strain evidence="7">canceri</strain>
    </source>
</reference>
<evidence type="ECO:0000256" key="1">
    <source>
        <dbReference type="ARBA" id="ARBA00022741"/>
    </source>
</evidence>
<dbReference type="GO" id="GO:0006298">
    <property type="term" value="P:mismatch repair"/>
    <property type="evidence" value="ECO:0007669"/>
    <property type="project" value="InterPro"/>
</dbReference>
<evidence type="ECO:0000256" key="3">
    <source>
        <dbReference type="ARBA" id="ARBA00023125"/>
    </source>
</evidence>
<dbReference type="GO" id="GO:0005739">
    <property type="term" value="C:mitochondrion"/>
    <property type="evidence" value="ECO:0007669"/>
    <property type="project" value="TreeGrafter"/>
</dbReference>
<dbReference type="Pfam" id="PF00488">
    <property type="entry name" value="MutS_V"/>
    <property type="match status" value="1"/>
</dbReference>
<dbReference type="GO" id="GO:0005634">
    <property type="term" value="C:nucleus"/>
    <property type="evidence" value="ECO:0007669"/>
    <property type="project" value="TreeGrafter"/>
</dbReference>